<dbReference type="InterPro" id="IPR000241">
    <property type="entry name" value="RlmKL-like_Mtase"/>
</dbReference>
<dbReference type="PRINTS" id="PR00507">
    <property type="entry name" value="N12N6MTFRASE"/>
</dbReference>
<feature type="domain" description="Ribosomal RNA large subunit methyltransferase K/L-like methyltransferase" evidence="7">
    <location>
        <begin position="195"/>
        <end position="336"/>
    </location>
</feature>
<dbReference type="GO" id="GO:0043527">
    <property type="term" value="C:tRNA methyltransferase complex"/>
    <property type="evidence" value="ECO:0007669"/>
    <property type="project" value="UniProtKB-ARBA"/>
</dbReference>
<evidence type="ECO:0000256" key="2">
    <source>
        <dbReference type="ARBA" id="ARBA00056270"/>
    </source>
</evidence>
<evidence type="ECO:0000256" key="5">
    <source>
        <dbReference type="ARBA" id="ARBA00075308"/>
    </source>
</evidence>
<dbReference type="Pfam" id="PF01170">
    <property type="entry name" value="UPF0020"/>
    <property type="match status" value="1"/>
</dbReference>
<dbReference type="KEGG" id="lak:106173626"/>
<evidence type="ECO:0000256" key="3">
    <source>
        <dbReference type="ARBA" id="ARBA00065434"/>
    </source>
</evidence>
<dbReference type="FunFam" id="3.40.50.150:FF:000073">
    <property type="entry name" value="THUMP domain containing 3"/>
    <property type="match status" value="1"/>
</dbReference>
<dbReference type="OrthoDB" id="2013972at2759"/>
<gene>
    <name evidence="9" type="primary">LOC106173626</name>
</gene>
<proteinExistence type="predicted"/>
<evidence type="ECO:0000256" key="1">
    <source>
        <dbReference type="ARBA" id="ARBA00050985"/>
    </source>
</evidence>
<feature type="region of interest" description="Disordered" evidence="6">
    <location>
        <begin position="403"/>
        <end position="427"/>
    </location>
</feature>
<dbReference type="InParanoid" id="A0A1S3JJF7"/>
<evidence type="ECO:0000259" key="7">
    <source>
        <dbReference type="Pfam" id="PF01170"/>
    </source>
</evidence>
<evidence type="ECO:0000256" key="4">
    <source>
        <dbReference type="ARBA" id="ARBA00067484"/>
    </source>
</evidence>
<dbReference type="PANTHER" id="PTHR14911:SF1">
    <property type="entry name" value="THUMP DOMAIN-CONTAINING PROTEIN 2"/>
    <property type="match status" value="1"/>
</dbReference>
<reference evidence="9" key="1">
    <citation type="submission" date="2025-08" db="UniProtKB">
        <authorList>
            <consortium name="RefSeq"/>
        </authorList>
    </citation>
    <scope>IDENTIFICATION</scope>
    <source>
        <tissue evidence="9">Gonads</tissue>
    </source>
</reference>
<evidence type="ECO:0000256" key="6">
    <source>
        <dbReference type="SAM" id="MobiDB-lite"/>
    </source>
</evidence>
<dbReference type="AlphaFoldDB" id="A0A1S3JJF7"/>
<feature type="region of interest" description="Disordered" evidence="6">
    <location>
        <begin position="99"/>
        <end position="122"/>
    </location>
</feature>
<organism evidence="8 9">
    <name type="scientific">Lingula anatina</name>
    <name type="common">Brachiopod</name>
    <name type="synonym">Lingula unguis</name>
    <dbReference type="NCBI Taxonomy" id="7574"/>
    <lineage>
        <taxon>Eukaryota</taxon>
        <taxon>Metazoa</taxon>
        <taxon>Spiralia</taxon>
        <taxon>Lophotrochozoa</taxon>
        <taxon>Brachiopoda</taxon>
        <taxon>Linguliformea</taxon>
        <taxon>Lingulata</taxon>
        <taxon>Lingulida</taxon>
        <taxon>Linguloidea</taxon>
        <taxon>Lingulidae</taxon>
        <taxon>Lingula</taxon>
    </lineage>
</organism>
<evidence type="ECO:0000313" key="9">
    <source>
        <dbReference type="RefSeq" id="XP_013410261.1"/>
    </source>
</evidence>
<evidence type="ECO:0000313" key="8">
    <source>
        <dbReference type="Proteomes" id="UP000085678"/>
    </source>
</evidence>
<keyword evidence="8" id="KW-1185">Reference proteome</keyword>
<dbReference type="STRING" id="7574.A0A1S3JJF7"/>
<dbReference type="InterPro" id="IPR029063">
    <property type="entry name" value="SAM-dependent_MTases_sf"/>
</dbReference>
<dbReference type="RefSeq" id="XP_013410261.1">
    <property type="nucleotide sequence ID" value="XM_013554807.1"/>
</dbReference>
<sequence length="461" mass="51899">MHENVNSRELAVFLHGWQRNRAFSSRGTEGKRCNAGKCEKLIDTRSAERLFIQVCFQNNIGFTRRKGLHQVSELIKQINSWSDNLNSWKIFQFSHKTGDSEKTAIGNNDDDHTPAKRQKLDSESQVTFRVSCKCSGNTGRMFSLQQWSKTLGIAVAKKTGWKANLKDPMLEIYVQINDVHFVIGFPVTKIPLSKRTYIKHIGLRSTVSWILCSLCDISPCDVVLDPMCGAATILMEAQHSWPHARYYGFDISDSQLVKASENKQLLPDSNSIELLQADVRQLPMKSGSVDVIICDPPFGYKHCSPKTVETLYPLMISEMNRVLKPGGRVVLLTVTDLKDLVLHLVSGQHAHQEIDVESNQVVIRQEKKYVGQEIHTPADLGTVNSEVELDKRLEVASTGHAVDLGNKNGNAEHKNFENSKNDPRSSSKCVEEEVVHISWVLQQCSYLKLGETHAQIMVFTK</sequence>
<comment type="subunit">
    <text evidence="3">Part of the heterodimeric TRMT11-TRM112 methyltransferase complex; this complex forms an active tRNA methyltransferase, where TRMT112 acts as an activator of the catalytic subunit TRMT11.</text>
</comment>
<feature type="compositionally biased region" description="Basic and acidic residues" evidence="6">
    <location>
        <begin position="410"/>
        <end position="427"/>
    </location>
</feature>
<dbReference type="SUPFAM" id="SSF53335">
    <property type="entry name" value="S-adenosyl-L-methionine-dependent methyltransferases"/>
    <property type="match status" value="1"/>
</dbReference>
<dbReference type="PANTHER" id="PTHR14911">
    <property type="entry name" value="THUMP DOMAIN-CONTAINING"/>
    <property type="match status" value="1"/>
</dbReference>
<dbReference type="Gene3D" id="3.40.50.150">
    <property type="entry name" value="Vaccinia Virus protein VP39"/>
    <property type="match status" value="1"/>
</dbReference>
<comment type="function">
    <text evidence="2">Catalytic subunit of the TRMT11-TRM112 methyltransferase complex, that specifically mediates the S-adenosyl-L-methionine-dependent N(2)-methylation of guanosine nucleotide at position 10 (m2G10) in tRNAs. This is one of the major tRNA (guanine-N(2))-methyltransferases.</text>
</comment>
<dbReference type="GO" id="GO:0030488">
    <property type="term" value="P:tRNA methylation"/>
    <property type="evidence" value="ECO:0007669"/>
    <property type="project" value="TreeGrafter"/>
</dbReference>
<feature type="compositionally biased region" description="Basic and acidic residues" evidence="6">
    <location>
        <begin position="109"/>
        <end position="122"/>
    </location>
</feature>
<dbReference type="InterPro" id="IPR002052">
    <property type="entry name" value="DNA_methylase_N6_adenine_CS"/>
</dbReference>
<dbReference type="PROSITE" id="PS00092">
    <property type="entry name" value="N6_MTASE"/>
    <property type="match status" value="1"/>
</dbReference>
<comment type="catalytic activity">
    <reaction evidence="1">
        <text>guanosine(10) in tRNA + S-adenosyl-L-methionine = N(2)-methylguanosine(10) in tRNA + S-adenosyl-L-homocysteine + H(+)</text>
        <dbReference type="Rhea" id="RHEA:43128"/>
        <dbReference type="Rhea" id="RHEA-COMP:10355"/>
        <dbReference type="Rhea" id="RHEA-COMP:10357"/>
        <dbReference type="ChEBI" id="CHEBI:15378"/>
        <dbReference type="ChEBI" id="CHEBI:57856"/>
        <dbReference type="ChEBI" id="CHEBI:59789"/>
        <dbReference type="ChEBI" id="CHEBI:74269"/>
        <dbReference type="ChEBI" id="CHEBI:74481"/>
        <dbReference type="EC" id="2.1.1.214"/>
    </reaction>
    <physiologicalReaction direction="left-to-right" evidence="1">
        <dbReference type="Rhea" id="RHEA:43129"/>
    </physiologicalReaction>
</comment>
<dbReference type="Proteomes" id="UP000085678">
    <property type="component" value="Unplaced"/>
</dbReference>
<name>A0A1S3JJF7_LINAN</name>
<dbReference type="GO" id="GO:0003676">
    <property type="term" value="F:nucleic acid binding"/>
    <property type="evidence" value="ECO:0007669"/>
    <property type="project" value="InterPro"/>
</dbReference>
<dbReference type="GeneID" id="106173626"/>
<protein>
    <recommendedName>
        <fullName evidence="4">tRNA (guanine(10)-N(2))-methyltransferase TRMT11</fullName>
    </recommendedName>
    <alternativeName>
        <fullName evidence="5">tRNA methyltransferase 11 homolog</fullName>
    </alternativeName>
</protein>
<dbReference type="SUPFAM" id="SSF143437">
    <property type="entry name" value="THUMP domain-like"/>
    <property type="match status" value="1"/>
</dbReference>
<dbReference type="GO" id="GO:0160102">
    <property type="term" value="F:tRNA (guanine(10)-N2)-methyltransferase activity"/>
    <property type="evidence" value="ECO:0007669"/>
    <property type="project" value="UniProtKB-EC"/>
</dbReference>
<dbReference type="CDD" id="cd02440">
    <property type="entry name" value="AdoMet_MTases"/>
    <property type="match status" value="1"/>
</dbReference>
<accession>A0A1S3JJF7</accession>